<protein>
    <submittedName>
        <fullName evidence="1">Uncharacterized protein</fullName>
    </submittedName>
</protein>
<accession>A0A220MDQ7</accession>
<evidence type="ECO:0000313" key="2">
    <source>
        <dbReference type="Proteomes" id="UP000197781"/>
    </source>
</evidence>
<dbReference type="AlphaFoldDB" id="A0A220MDQ7"/>
<sequence>MGRQRTYCYFIEDITGDCYLSVEDPSRDMCPSDVDHIYRGIFEGVYYPVVTTDNKEGKNKVWYFYDEEANEIVTFINDEFSTEDDGEFKLVSEEFLKVKSYWDK</sequence>
<dbReference type="KEGG" id="bfm:BP422_06090"/>
<organism evidence="1 2">
    <name type="scientific">Brevibacillus formosus</name>
    <dbReference type="NCBI Taxonomy" id="54913"/>
    <lineage>
        <taxon>Bacteria</taxon>
        <taxon>Bacillati</taxon>
        <taxon>Bacillota</taxon>
        <taxon>Bacilli</taxon>
        <taxon>Bacillales</taxon>
        <taxon>Paenibacillaceae</taxon>
        <taxon>Brevibacillus</taxon>
    </lineage>
</organism>
<evidence type="ECO:0000313" key="1">
    <source>
        <dbReference type="EMBL" id="ASJ53154.1"/>
    </source>
</evidence>
<dbReference type="EMBL" id="CP018145">
    <property type="protein sequence ID" value="ASJ53154.1"/>
    <property type="molecule type" value="Genomic_DNA"/>
</dbReference>
<name>A0A220MDQ7_9BACL</name>
<gene>
    <name evidence="1" type="ORF">BP422_06090</name>
</gene>
<proteinExistence type="predicted"/>
<reference evidence="1 2" key="1">
    <citation type="submission" date="2016-11" db="EMBL/GenBank/DDBJ databases">
        <authorList>
            <person name="Jaros S."/>
            <person name="Januszkiewicz K."/>
            <person name="Wedrychowicz H."/>
        </authorList>
    </citation>
    <scope>NUCLEOTIDE SEQUENCE [LARGE SCALE GENOMIC DNA]</scope>
    <source>
        <strain evidence="1 2">NF2</strain>
    </source>
</reference>
<dbReference type="Proteomes" id="UP000197781">
    <property type="component" value="Chromosome"/>
</dbReference>